<dbReference type="Gramene" id="A08p04940.2_BraZ1">
    <property type="protein sequence ID" value="A08p04940.2_BraZ1.CDS.1"/>
    <property type="gene ID" value="A08g04940.2_BraZ1"/>
</dbReference>
<name>A0A8D9M3D3_BRACM</name>
<organism evidence="1 2">
    <name type="scientific">Brassica campestris</name>
    <name type="common">Field mustard</name>
    <dbReference type="NCBI Taxonomy" id="3711"/>
    <lineage>
        <taxon>Eukaryota</taxon>
        <taxon>Viridiplantae</taxon>
        <taxon>Streptophyta</taxon>
        <taxon>Embryophyta</taxon>
        <taxon>Tracheophyta</taxon>
        <taxon>Spermatophyta</taxon>
        <taxon>Magnoliopsida</taxon>
        <taxon>eudicotyledons</taxon>
        <taxon>Gunneridae</taxon>
        <taxon>Pentapetalae</taxon>
        <taxon>rosids</taxon>
        <taxon>malvids</taxon>
        <taxon>Brassicales</taxon>
        <taxon>Brassicaceae</taxon>
        <taxon>Brassiceae</taxon>
        <taxon>Brassica</taxon>
    </lineage>
</organism>
<dbReference type="EMBL" id="LS974624">
    <property type="protein sequence ID" value="CAG7896828.1"/>
    <property type="molecule type" value="Genomic_DNA"/>
</dbReference>
<dbReference type="AlphaFoldDB" id="A0A8D9M3D3"/>
<dbReference type="Proteomes" id="UP000694005">
    <property type="component" value="Chromosome A08"/>
</dbReference>
<gene>
    <name evidence="1" type="ORF">BRAPAZ1V2_A08P04940.2</name>
</gene>
<reference evidence="1 2" key="1">
    <citation type="submission" date="2021-07" db="EMBL/GenBank/DDBJ databases">
        <authorList>
            <consortium name="Genoscope - CEA"/>
            <person name="William W."/>
        </authorList>
    </citation>
    <scope>NUCLEOTIDE SEQUENCE [LARGE SCALE GENOMIC DNA]</scope>
</reference>
<sequence length="103" mass="12342">MKRRLIPFLSKRSSLSIEKIENFHKPIGILICQRRKEIGFKINTTKSSKAKRYRQREFIKFNLKADKRREYEEHTSLGLKTQTEIANAKEKSVKDRTILHQKR</sequence>
<evidence type="ECO:0000313" key="1">
    <source>
        <dbReference type="EMBL" id="CAG7896828.1"/>
    </source>
</evidence>
<protein>
    <submittedName>
        <fullName evidence="1">Uncharacterized protein</fullName>
    </submittedName>
</protein>
<accession>A0A8D9M3D3</accession>
<evidence type="ECO:0000313" key="2">
    <source>
        <dbReference type="Proteomes" id="UP000694005"/>
    </source>
</evidence>
<proteinExistence type="predicted"/>